<reference evidence="5 6" key="1">
    <citation type="submission" date="2021-01" db="EMBL/GenBank/DDBJ databases">
        <title>Actinoplanes sp. nov. LDG1-06 isolated from lichen.</title>
        <authorList>
            <person name="Saeng-In P."/>
            <person name="Phongsopitanun W."/>
            <person name="Kanchanasin P."/>
            <person name="Yuki M."/>
            <person name="Kudo T."/>
            <person name="Ohkuma M."/>
            <person name="Tanasupawat S."/>
        </authorList>
    </citation>
    <scope>NUCLEOTIDE SEQUENCE [LARGE SCALE GENOMIC DNA]</scope>
    <source>
        <strain evidence="5 6">LDG1-06</strain>
    </source>
</reference>
<feature type="chain" id="PRO_5046266583" evidence="4">
    <location>
        <begin position="29"/>
        <end position="382"/>
    </location>
</feature>
<proteinExistence type="predicted"/>
<dbReference type="RefSeq" id="WP_203383289.1">
    <property type="nucleotide sequence ID" value="NZ_JAENHP010000030.1"/>
</dbReference>
<sequence length="382" mass="41736">MSVLSISRRALMASALATLVAPSLPAVAAPPRLSLPGPTGPHQIGTVALHLLDRSRPDPFTGQAGHRELMIGVWYPARDTAHHPRAPWMEPAVLREYLSDAGYAPDLVTTPRTSGHIGATVRRTGKLPVVVFSHGSGGHRDENSTMIQELASRGYLVVTIDHLGDAYSQLPSGRVVTPTEGSFTPEDYAQDARFVLDRIGDLAAGRNPDVDGKRLPDGLAWAPDTHRIGMVGWSKGGTATARVMLTDRRVRAGLAIDAPMQPLMTGSIDRPFMMMTAEFPRATEPAVAQFWTQLRGWRLNVQARGAVHSSYGDLQVLMPQVARLVGMSDDELRSWIGTLDPARAVRIDRAYPVAFFDEHLRGREQRLLDGPNRAFPEVDYLP</sequence>
<keyword evidence="6" id="KW-1185">Reference proteome</keyword>
<keyword evidence="1" id="KW-0378">Hydrolase</keyword>
<comment type="caution">
    <text evidence="5">The sequence shown here is derived from an EMBL/GenBank/DDBJ whole genome shotgun (WGS) entry which is preliminary data.</text>
</comment>
<dbReference type="Gene3D" id="3.40.50.1820">
    <property type="entry name" value="alpha/beta hydrolase"/>
    <property type="match status" value="1"/>
</dbReference>
<accession>A0ABS2AST2</accession>
<dbReference type="EMBL" id="JAENHP010000030">
    <property type="protein sequence ID" value="MBM2622935.1"/>
    <property type="molecule type" value="Genomic_DNA"/>
</dbReference>
<evidence type="ECO:0000256" key="4">
    <source>
        <dbReference type="SAM" id="SignalP"/>
    </source>
</evidence>
<dbReference type="PROSITE" id="PS51318">
    <property type="entry name" value="TAT"/>
    <property type="match status" value="1"/>
</dbReference>
<keyword evidence="4" id="KW-0732">Signal</keyword>
<dbReference type="Pfam" id="PF03403">
    <property type="entry name" value="PAF-AH_p_II"/>
    <property type="match status" value="2"/>
</dbReference>
<organism evidence="5 6">
    <name type="scientific">Paractinoplanes ovalisporus</name>
    <dbReference type="NCBI Taxonomy" id="2810368"/>
    <lineage>
        <taxon>Bacteria</taxon>
        <taxon>Bacillati</taxon>
        <taxon>Actinomycetota</taxon>
        <taxon>Actinomycetes</taxon>
        <taxon>Micromonosporales</taxon>
        <taxon>Micromonosporaceae</taxon>
        <taxon>Paractinoplanes</taxon>
    </lineage>
</organism>
<keyword evidence="3" id="KW-0443">Lipid metabolism</keyword>
<evidence type="ECO:0000256" key="1">
    <source>
        <dbReference type="ARBA" id="ARBA00022801"/>
    </source>
</evidence>
<dbReference type="PANTHER" id="PTHR10272">
    <property type="entry name" value="PLATELET-ACTIVATING FACTOR ACETYLHYDROLASE"/>
    <property type="match status" value="1"/>
</dbReference>
<evidence type="ECO:0000256" key="2">
    <source>
        <dbReference type="ARBA" id="ARBA00022963"/>
    </source>
</evidence>
<dbReference type="SUPFAM" id="SSF53474">
    <property type="entry name" value="alpha/beta-Hydrolases"/>
    <property type="match status" value="1"/>
</dbReference>
<gene>
    <name evidence="5" type="ORF">JIG36_46290</name>
</gene>
<dbReference type="InterPro" id="IPR006311">
    <property type="entry name" value="TAT_signal"/>
</dbReference>
<name>A0ABS2AST2_9ACTN</name>
<protein>
    <submittedName>
        <fullName evidence="5">Acetylhydrolase</fullName>
    </submittedName>
</protein>
<keyword evidence="2" id="KW-0442">Lipid degradation</keyword>
<evidence type="ECO:0000313" key="5">
    <source>
        <dbReference type="EMBL" id="MBM2622935.1"/>
    </source>
</evidence>
<dbReference type="Proteomes" id="UP000632138">
    <property type="component" value="Unassembled WGS sequence"/>
</dbReference>
<evidence type="ECO:0000256" key="3">
    <source>
        <dbReference type="ARBA" id="ARBA00023098"/>
    </source>
</evidence>
<feature type="signal peptide" evidence="4">
    <location>
        <begin position="1"/>
        <end position="28"/>
    </location>
</feature>
<evidence type="ECO:0000313" key="6">
    <source>
        <dbReference type="Proteomes" id="UP000632138"/>
    </source>
</evidence>
<dbReference type="PANTHER" id="PTHR10272:SF0">
    <property type="entry name" value="PLATELET-ACTIVATING FACTOR ACETYLHYDROLASE"/>
    <property type="match status" value="1"/>
</dbReference>
<dbReference type="InterPro" id="IPR029058">
    <property type="entry name" value="AB_hydrolase_fold"/>
</dbReference>